<feature type="binding site" evidence="9">
    <location>
        <position position="115"/>
    </location>
    <ligand>
        <name>4-amino-2-methyl-5-(diphosphooxymethyl)pyrimidine</name>
        <dbReference type="ChEBI" id="CHEBI:57841"/>
    </ligand>
</feature>
<feature type="binding site" evidence="9">
    <location>
        <begin position="192"/>
        <end position="193"/>
    </location>
    <ligand>
        <name>2-[(2R,5Z)-2-carboxy-4-methylthiazol-5(2H)-ylidene]ethyl phosphate</name>
        <dbReference type="ChEBI" id="CHEBI:62899"/>
    </ligand>
</feature>
<comment type="cofactor">
    <cofactor evidence="9">
        <name>Mg(2+)</name>
        <dbReference type="ChEBI" id="CHEBI:18420"/>
    </cofactor>
    <text evidence="9">Binds 1 Mg(2+) ion per subunit.</text>
</comment>
<dbReference type="SUPFAM" id="SSF51391">
    <property type="entry name" value="Thiamin phosphate synthase"/>
    <property type="match status" value="1"/>
</dbReference>
<comment type="catalytic activity">
    <reaction evidence="6 9 10">
        <text>4-methyl-5-(2-phosphooxyethyl)-thiazole + 4-amino-2-methyl-5-(diphosphooxymethyl)pyrimidine + H(+) = thiamine phosphate + diphosphate</text>
        <dbReference type="Rhea" id="RHEA:22328"/>
        <dbReference type="ChEBI" id="CHEBI:15378"/>
        <dbReference type="ChEBI" id="CHEBI:33019"/>
        <dbReference type="ChEBI" id="CHEBI:37575"/>
        <dbReference type="ChEBI" id="CHEBI:57841"/>
        <dbReference type="ChEBI" id="CHEBI:58296"/>
        <dbReference type="EC" id="2.5.1.3"/>
    </reaction>
</comment>
<comment type="catalytic activity">
    <reaction evidence="7 9 10">
        <text>2-(2-carboxy-4-methylthiazol-5-yl)ethyl phosphate + 4-amino-2-methyl-5-(diphosphooxymethyl)pyrimidine + 2 H(+) = thiamine phosphate + CO2 + diphosphate</text>
        <dbReference type="Rhea" id="RHEA:47848"/>
        <dbReference type="ChEBI" id="CHEBI:15378"/>
        <dbReference type="ChEBI" id="CHEBI:16526"/>
        <dbReference type="ChEBI" id="CHEBI:33019"/>
        <dbReference type="ChEBI" id="CHEBI:37575"/>
        <dbReference type="ChEBI" id="CHEBI:57841"/>
        <dbReference type="ChEBI" id="CHEBI:62890"/>
        <dbReference type="EC" id="2.5.1.3"/>
    </reaction>
</comment>
<evidence type="ECO:0000256" key="5">
    <source>
        <dbReference type="ARBA" id="ARBA00022977"/>
    </source>
</evidence>
<feature type="binding site" evidence="9">
    <location>
        <position position="144"/>
    </location>
    <ligand>
        <name>4-amino-2-methyl-5-(diphosphooxymethyl)pyrimidine</name>
        <dbReference type="ChEBI" id="CHEBI:57841"/>
    </ligand>
</feature>
<dbReference type="UniPathway" id="UPA00060">
    <property type="reaction ID" value="UER00141"/>
</dbReference>
<keyword evidence="4 9" id="KW-0460">Magnesium</keyword>
<name>A0A4Z0R6H8_9FIRM</name>
<evidence type="ECO:0000256" key="10">
    <source>
        <dbReference type="RuleBase" id="RU003826"/>
    </source>
</evidence>
<organism evidence="13 14">
    <name type="scientific">Desulfosporosinus fructosivorans</name>
    <dbReference type="NCBI Taxonomy" id="2018669"/>
    <lineage>
        <taxon>Bacteria</taxon>
        <taxon>Bacillati</taxon>
        <taxon>Bacillota</taxon>
        <taxon>Clostridia</taxon>
        <taxon>Eubacteriales</taxon>
        <taxon>Desulfitobacteriaceae</taxon>
        <taxon>Desulfosporosinus</taxon>
    </lineage>
</organism>
<evidence type="ECO:0000256" key="1">
    <source>
        <dbReference type="ARBA" id="ARBA00005165"/>
    </source>
</evidence>
<dbReference type="OrthoDB" id="9812206at2"/>
<keyword evidence="2 9" id="KW-0808">Transferase</keyword>
<feature type="binding site" evidence="9">
    <location>
        <position position="77"/>
    </location>
    <ligand>
        <name>Mg(2+)</name>
        <dbReference type="ChEBI" id="CHEBI:18420"/>
    </ligand>
</feature>
<evidence type="ECO:0000259" key="12">
    <source>
        <dbReference type="Pfam" id="PF02581"/>
    </source>
</evidence>
<evidence type="ECO:0000256" key="4">
    <source>
        <dbReference type="ARBA" id="ARBA00022842"/>
    </source>
</evidence>
<comment type="caution">
    <text evidence="13">The sequence shown here is derived from an EMBL/GenBank/DDBJ whole genome shotgun (WGS) entry which is preliminary data.</text>
</comment>
<dbReference type="FunFam" id="3.20.20.70:FF:000096">
    <property type="entry name" value="Thiamine-phosphate synthase"/>
    <property type="match status" value="1"/>
</dbReference>
<dbReference type="HAMAP" id="MF_00097">
    <property type="entry name" value="TMP_synthase"/>
    <property type="match status" value="1"/>
</dbReference>
<evidence type="ECO:0000256" key="6">
    <source>
        <dbReference type="ARBA" id="ARBA00047334"/>
    </source>
</evidence>
<dbReference type="AlphaFoldDB" id="A0A4Z0R6H8"/>
<evidence type="ECO:0000313" key="13">
    <source>
        <dbReference type="EMBL" id="TGE38652.1"/>
    </source>
</evidence>
<comment type="function">
    <text evidence="9">Condenses 4-methyl-5-(beta-hydroxyethyl)thiazole monophosphate (THZ-P) and 2-methyl-4-amino-5-hydroxymethyl pyrimidine pyrophosphate (HMP-PP) to form thiamine monophosphate (TMP).</text>
</comment>
<evidence type="ECO:0000256" key="11">
    <source>
        <dbReference type="RuleBase" id="RU004253"/>
    </source>
</evidence>
<dbReference type="PANTHER" id="PTHR20857">
    <property type="entry name" value="THIAMINE-PHOSPHATE PYROPHOSPHORYLASE"/>
    <property type="match status" value="1"/>
</dbReference>
<dbReference type="InterPro" id="IPR013785">
    <property type="entry name" value="Aldolase_TIM"/>
</dbReference>
<dbReference type="RefSeq" id="WP_135546919.1">
    <property type="nucleotide sequence ID" value="NZ_SPQQ01000003.1"/>
</dbReference>
<feature type="binding site" evidence="9">
    <location>
        <position position="96"/>
    </location>
    <ligand>
        <name>Mg(2+)</name>
        <dbReference type="ChEBI" id="CHEBI:18420"/>
    </ligand>
</feature>
<sequence>MNGISRRPTLPSGIYALTSELHSQGRSNIEVASEILASGVPILQYREKSKKVRKMYEECLVLRALTQEYGALFIINDHLDLALAVCADGVHIGQDDLPLSKVREIVGPNLMIGVSTHSPDQARAAVSGGADYIGVGPIHATHTKIDVCDPVGLDYLDYVVKNLEIPFVAIGGIKEHNLATVLKAGARTVALVTEIVGNPDIASKIKRLQRIMETQTL</sequence>
<dbReference type="Proteomes" id="UP000298460">
    <property type="component" value="Unassembled WGS sequence"/>
</dbReference>
<evidence type="ECO:0000313" key="14">
    <source>
        <dbReference type="Proteomes" id="UP000298460"/>
    </source>
</evidence>
<dbReference type="EMBL" id="SPQQ01000003">
    <property type="protein sequence ID" value="TGE38652.1"/>
    <property type="molecule type" value="Genomic_DNA"/>
</dbReference>
<evidence type="ECO:0000256" key="2">
    <source>
        <dbReference type="ARBA" id="ARBA00022679"/>
    </source>
</evidence>
<dbReference type="InterPro" id="IPR022998">
    <property type="entry name" value="ThiamineP_synth_TenI"/>
</dbReference>
<keyword evidence="14" id="KW-1185">Reference proteome</keyword>
<proteinExistence type="inferred from homology"/>
<feature type="domain" description="Thiamine phosphate synthase/TenI" evidence="12">
    <location>
        <begin position="15"/>
        <end position="195"/>
    </location>
</feature>
<dbReference type="Gene3D" id="3.20.20.70">
    <property type="entry name" value="Aldolase class I"/>
    <property type="match status" value="1"/>
</dbReference>
<feature type="binding site" evidence="9">
    <location>
        <begin position="141"/>
        <end position="143"/>
    </location>
    <ligand>
        <name>2-[(2R,5Z)-2-carboxy-4-methylthiazol-5(2H)-ylidene]ethyl phosphate</name>
        <dbReference type="ChEBI" id="CHEBI:62899"/>
    </ligand>
</feature>
<feature type="binding site" evidence="9">
    <location>
        <position position="172"/>
    </location>
    <ligand>
        <name>2-[(2R,5Z)-2-carboxy-4-methylthiazol-5(2H)-ylidene]ethyl phosphate</name>
        <dbReference type="ChEBI" id="CHEBI:62899"/>
    </ligand>
</feature>
<dbReference type="NCBIfam" id="TIGR00693">
    <property type="entry name" value="thiE"/>
    <property type="match status" value="1"/>
</dbReference>
<evidence type="ECO:0000256" key="8">
    <source>
        <dbReference type="ARBA" id="ARBA00047883"/>
    </source>
</evidence>
<dbReference type="InterPro" id="IPR036206">
    <property type="entry name" value="ThiamineP_synth_sf"/>
</dbReference>
<comment type="similarity">
    <text evidence="9 10">Belongs to the thiamine-phosphate synthase family.</text>
</comment>
<gene>
    <name evidence="9 13" type="primary">thiE</name>
    <name evidence="13" type="ORF">E4K67_10080</name>
</gene>
<evidence type="ECO:0000256" key="7">
    <source>
        <dbReference type="ARBA" id="ARBA00047851"/>
    </source>
</evidence>
<dbReference type="CDD" id="cd00564">
    <property type="entry name" value="TMP_TenI"/>
    <property type="match status" value="1"/>
</dbReference>
<accession>A0A4Z0R6H8</accession>
<comment type="catalytic activity">
    <reaction evidence="8 9 10">
        <text>2-[(2R,5Z)-2-carboxy-4-methylthiazol-5(2H)-ylidene]ethyl phosphate + 4-amino-2-methyl-5-(diphosphooxymethyl)pyrimidine + 2 H(+) = thiamine phosphate + CO2 + diphosphate</text>
        <dbReference type="Rhea" id="RHEA:47844"/>
        <dbReference type="ChEBI" id="CHEBI:15378"/>
        <dbReference type="ChEBI" id="CHEBI:16526"/>
        <dbReference type="ChEBI" id="CHEBI:33019"/>
        <dbReference type="ChEBI" id="CHEBI:37575"/>
        <dbReference type="ChEBI" id="CHEBI:57841"/>
        <dbReference type="ChEBI" id="CHEBI:62899"/>
        <dbReference type="EC" id="2.5.1.3"/>
    </reaction>
</comment>
<comment type="pathway">
    <text evidence="1 9 11">Cofactor biosynthesis; thiamine diphosphate biosynthesis; thiamine phosphate from 4-amino-2-methyl-5-diphosphomethylpyrimidine and 4-methyl-5-(2-phosphoethyl)-thiazole: step 1/1.</text>
</comment>
<keyword evidence="5 9" id="KW-0784">Thiamine biosynthesis</keyword>
<protein>
    <recommendedName>
        <fullName evidence="9">Thiamine-phosphate synthase</fullName>
        <shortName evidence="9">TP synthase</shortName>
        <shortName evidence="9">TPS</shortName>
        <ecNumber evidence="9">2.5.1.3</ecNumber>
    </recommendedName>
    <alternativeName>
        <fullName evidence="9">Thiamine-phosphate pyrophosphorylase</fullName>
        <shortName evidence="9">TMP pyrophosphorylase</shortName>
        <shortName evidence="9">TMP-PPase</shortName>
    </alternativeName>
</protein>
<dbReference type="GO" id="GO:0000287">
    <property type="term" value="F:magnesium ion binding"/>
    <property type="evidence" value="ECO:0007669"/>
    <property type="project" value="UniProtKB-UniRule"/>
</dbReference>
<dbReference type="GO" id="GO:0004789">
    <property type="term" value="F:thiamine-phosphate diphosphorylase activity"/>
    <property type="evidence" value="ECO:0007669"/>
    <property type="project" value="UniProtKB-UniRule"/>
</dbReference>
<evidence type="ECO:0000256" key="3">
    <source>
        <dbReference type="ARBA" id="ARBA00022723"/>
    </source>
</evidence>
<reference evidence="13 14" key="1">
    <citation type="submission" date="2019-03" db="EMBL/GenBank/DDBJ databases">
        <title>Draft Genome Sequence of Desulfosporosinus fructosivorans Strain 63.6F, Isolated from Marine Sediment in the Baltic Sea.</title>
        <authorList>
            <person name="Hausmann B."/>
            <person name="Vandieken V."/>
            <person name="Pjevac P."/>
            <person name="Schreck K."/>
            <person name="Herbold C.W."/>
            <person name="Loy A."/>
        </authorList>
    </citation>
    <scope>NUCLEOTIDE SEQUENCE [LARGE SCALE GENOMIC DNA]</scope>
    <source>
        <strain evidence="13 14">63.6F</strain>
    </source>
</reference>
<dbReference type="GO" id="GO:0009229">
    <property type="term" value="P:thiamine diphosphate biosynthetic process"/>
    <property type="evidence" value="ECO:0007669"/>
    <property type="project" value="UniProtKB-UniRule"/>
</dbReference>
<keyword evidence="3 9" id="KW-0479">Metal-binding</keyword>
<feature type="binding site" evidence="9">
    <location>
        <begin position="44"/>
        <end position="48"/>
    </location>
    <ligand>
        <name>4-amino-2-methyl-5-(diphosphooxymethyl)pyrimidine</name>
        <dbReference type="ChEBI" id="CHEBI:57841"/>
    </ligand>
</feature>
<dbReference type="PANTHER" id="PTHR20857:SF15">
    <property type="entry name" value="THIAMINE-PHOSPHATE SYNTHASE"/>
    <property type="match status" value="1"/>
</dbReference>
<evidence type="ECO:0000256" key="9">
    <source>
        <dbReference type="HAMAP-Rule" id="MF_00097"/>
    </source>
</evidence>
<dbReference type="Pfam" id="PF02581">
    <property type="entry name" value="TMP-TENI"/>
    <property type="match status" value="1"/>
</dbReference>
<dbReference type="InterPro" id="IPR034291">
    <property type="entry name" value="TMP_synthase"/>
</dbReference>
<feature type="binding site" evidence="9">
    <location>
        <position position="76"/>
    </location>
    <ligand>
        <name>4-amino-2-methyl-5-(diphosphooxymethyl)pyrimidine</name>
        <dbReference type="ChEBI" id="CHEBI:57841"/>
    </ligand>
</feature>
<dbReference type="GO" id="GO:0005737">
    <property type="term" value="C:cytoplasm"/>
    <property type="evidence" value="ECO:0007669"/>
    <property type="project" value="TreeGrafter"/>
</dbReference>
<dbReference type="GO" id="GO:0009228">
    <property type="term" value="P:thiamine biosynthetic process"/>
    <property type="evidence" value="ECO:0007669"/>
    <property type="project" value="UniProtKB-KW"/>
</dbReference>
<dbReference type="EC" id="2.5.1.3" evidence="9"/>